<dbReference type="Pfam" id="PF05498">
    <property type="entry name" value="RALF"/>
    <property type="match status" value="1"/>
</dbReference>
<keyword evidence="3" id="KW-0964">Secreted</keyword>
<dbReference type="GO" id="GO:0009506">
    <property type="term" value="C:plasmodesma"/>
    <property type="evidence" value="ECO:0007669"/>
    <property type="project" value="TreeGrafter"/>
</dbReference>
<evidence type="ECO:0000256" key="4">
    <source>
        <dbReference type="ARBA" id="ARBA00022702"/>
    </source>
</evidence>
<comment type="similarity">
    <text evidence="2">Belongs to the plant rapid alkalinization factor (RALF) family.</text>
</comment>
<proteinExistence type="inferred from homology"/>
<dbReference type="Proteomes" id="UP001190926">
    <property type="component" value="Unassembled WGS sequence"/>
</dbReference>
<evidence type="ECO:0000256" key="5">
    <source>
        <dbReference type="ARBA" id="ARBA00022729"/>
    </source>
</evidence>
<evidence type="ECO:0000256" key="2">
    <source>
        <dbReference type="ARBA" id="ARBA00009178"/>
    </source>
</evidence>
<dbReference type="PANTHER" id="PTHR33136:SF95">
    <property type="entry name" value="PROTEIN RALF-LIKE 33-RELATED"/>
    <property type="match status" value="1"/>
</dbReference>
<evidence type="ECO:0000256" key="1">
    <source>
        <dbReference type="ARBA" id="ARBA00004613"/>
    </source>
</evidence>
<accession>A0AAD4JI84</accession>
<comment type="subcellular location">
    <subcellularLocation>
        <location evidence="1">Secreted</location>
    </subcellularLocation>
</comment>
<organism evidence="7 8">
    <name type="scientific">Perilla frutescens var. hirtella</name>
    <name type="common">Perilla citriodora</name>
    <name type="synonym">Perilla setoyensis</name>
    <dbReference type="NCBI Taxonomy" id="608512"/>
    <lineage>
        <taxon>Eukaryota</taxon>
        <taxon>Viridiplantae</taxon>
        <taxon>Streptophyta</taxon>
        <taxon>Embryophyta</taxon>
        <taxon>Tracheophyta</taxon>
        <taxon>Spermatophyta</taxon>
        <taxon>Magnoliopsida</taxon>
        <taxon>eudicotyledons</taxon>
        <taxon>Gunneridae</taxon>
        <taxon>Pentapetalae</taxon>
        <taxon>asterids</taxon>
        <taxon>lamiids</taxon>
        <taxon>Lamiales</taxon>
        <taxon>Lamiaceae</taxon>
        <taxon>Nepetoideae</taxon>
        <taxon>Elsholtzieae</taxon>
        <taxon>Perilla</taxon>
    </lineage>
</organism>
<dbReference type="GO" id="GO:0019722">
    <property type="term" value="P:calcium-mediated signaling"/>
    <property type="evidence" value="ECO:0007669"/>
    <property type="project" value="TreeGrafter"/>
</dbReference>
<keyword evidence="4" id="KW-0372">Hormone</keyword>
<name>A0AAD4JI84_PERFH</name>
<dbReference type="GO" id="GO:0005576">
    <property type="term" value="C:extracellular region"/>
    <property type="evidence" value="ECO:0007669"/>
    <property type="project" value="UniProtKB-SubCell"/>
</dbReference>
<gene>
    <name evidence="7" type="ORF">C2S53_005342</name>
</gene>
<keyword evidence="8" id="KW-1185">Reference proteome</keyword>
<dbReference type="AlphaFoldDB" id="A0AAD4JI84"/>
<keyword evidence="5" id="KW-0732">Signal</keyword>
<sequence>MQNPTYINDHAAVFLPPNYHEKISCQDGIGGDCMQSELSRRILANAGYISYGALQRDSIPCNVRGNSYYNCHSNQQANPYSRSCTKITYCARNNH</sequence>
<evidence type="ECO:0000313" key="7">
    <source>
        <dbReference type="EMBL" id="KAH6833901.1"/>
    </source>
</evidence>
<comment type="caution">
    <text evidence="7">The sequence shown here is derived from an EMBL/GenBank/DDBJ whole genome shotgun (WGS) entry which is preliminary data.</text>
</comment>
<dbReference type="PANTHER" id="PTHR33136">
    <property type="entry name" value="RAPID ALKALINIZATION FACTOR-LIKE"/>
    <property type="match status" value="1"/>
</dbReference>
<dbReference type="InterPro" id="IPR008801">
    <property type="entry name" value="RALF"/>
</dbReference>
<dbReference type="EMBL" id="SDAM02000054">
    <property type="protein sequence ID" value="KAH6833901.1"/>
    <property type="molecule type" value="Genomic_DNA"/>
</dbReference>
<reference evidence="7 8" key="1">
    <citation type="journal article" date="2021" name="Nat. Commun.">
        <title>Incipient diploidization of the medicinal plant Perilla within 10,000 years.</title>
        <authorList>
            <person name="Zhang Y."/>
            <person name="Shen Q."/>
            <person name="Leng L."/>
            <person name="Zhang D."/>
            <person name="Chen S."/>
            <person name="Shi Y."/>
            <person name="Ning Z."/>
            <person name="Chen S."/>
        </authorList>
    </citation>
    <scope>NUCLEOTIDE SEQUENCE [LARGE SCALE GENOMIC DNA]</scope>
    <source>
        <strain evidence="8">cv. PC099</strain>
    </source>
</reference>
<protein>
    <submittedName>
        <fullName evidence="7">Ralf-like 33</fullName>
    </submittedName>
</protein>
<evidence type="ECO:0000256" key="3">
    <source>
        <dbReference type="ARBA" id="ARBA00022525"/>
    </source>
</evidence>
<evidence type="ECO:0000256" key="6">
    <source>
        <dbReference type="ARBA" id="ARBA00023157"/>
    </source>
</evidence>
<evidence type="ECO:0000313" key="8">
    <source>
        <dbReference type="Proteomes" id="UP001190926"/>
    </source>
</evidence>
<keyword evidence="6" id="KW-1015">Disulfide bond</keyword>
<dbReference type="GO" id="GO:0005179">
    <property type="term" value="F:hormone activity"/>
    <property type="evidence" value="ECO:0007669"/>
    <property type="project" value="UniProtKB-KW"/>
</dbReference>